<evidence type="ECO:0000256" key="7">
    <source>
        <dbReference type="ARBA" id="ARBA00023132"/>
    </source>
</evidence>
<evidence type="ECO:0000256" key="4">
    <source>
        <dbReference type="ARBA" id="ARBA00022816"/>
    </source>
</evidence>
<keyword evidence="3" id="KW-0813">Transport</keyword>
<comment type="similarity">
    <text evidence="2">Belongs to the nucleoporin GLFG family.</text>
</comment>
<feature type="domain" description="Peptidase S59" evidence="9">
    <location>
        <begin position="113"/>
        <end position="157"/>
    </location>
</feature>
<organism evidence="10 11">
    <name type="scientific">Vitis vinifera</name>
    <name type="common">Grape</name>
    <dbReference type="NCBI Taxonomy" id="29760"/>
    <lineage>
        <taxon>Eukaryota</taxon>
        <taxon>Viridiplantae</taxon>
        <taxon>Streptophyta</taxon>
        <taxon>Embryophyta</taxon>
        <taxon>Tracheophyta</taxon>
        <taxon>Spermatophyta</taxon>
        <taxon>Magnoliopsida</taxon>
        <taxon>eudicotyledons</taxon>
        <taxon>Gunneridae</taxon>
        <taxon>Pentapetalae</taxon>
        <taxon>rosids</taxon>
        <taxon>Vitales</taxon>
        <taxon>Vitaceae</taxon>
        <taxon>Viteae</taxon>
        <taxon>Vitis</taxon>
    </lineage>
</organism>
<name>A0A438I480_VITVI</name>
<dbReference type="InterPro" id="IPR036903">
    <property type="entry name" value="Nup98_auto-Pept-S59_dom_sf"/>
</dbReference>
<dbReference type="InterPro" id="IPR007230">
    <property type="entry name" value="Nup98_auto-Pept-S59_dom"/>
</dbReference>
<evidence type="ECO:0000313" key="10">
    <source>
        <dbReference type="EMBL" id="RVW91516.1"/>
    </source>
</evidence>
<dbReference type="EMBL" id="QGNW01000144">
    <property type="protein sequence ID" value="RVW91516.1"/>
    <property type="molecule type" value="Genomic_DNA"/>
</dbReference>
<keyword evidence="7" id="KW-0906">Nuclear pore complex</keyword>
<keyword evidence="6" id="KW-0811">Translocation</keyword>
<reference evidence="10 11" key="1">
    <citation type="journal article" date="2018" name="PLoS Genet.">
        <title>Population sequencing reveals clonal diversity and ancestral inbreeding in the grapevine cultivar Chardonnay.</title>
        <authorList>
            <person name="Roach M.J."/>
            <person name="Johnson D.L."/>
            <person name="Bohlmann J."/>
            <person name="van Vuuren H.J."/>
            <person name="Jones S.J."/>
            <person name="Pretorius I.S."/>
            <person name="Schmidt S.A."/>
            <person name="Borneman A.R."/>
        </authorList>
    </citation>
    <scope>NUCLEOTIDE SEQUENCE [LARGE SCALE GENOMIC DNA]</scope>
    <source>
        <strain evidence="11">cv. Chardonnay</strain>
        <tissue evidence="10">Leaf</tissue>
    </source>
</reference>
<accession>A0A438I480</accession>
<proteinExistence type="inferred from homology"/>
<evidence type="ECO:0000256" key="1">
    <source>
        <dbReference type="ARBA" id="ARBA00004567"/>
    </source>
</evidence>
<dbReference type="SUPFAM" id="SSF82215">
    <property type="entry name" value="C-terminal autoproteolytic domain of nucleoporin nup98"/>
    <property type="match status" value="1"/>
</dbReference>
<keyword evidence="4" id="KW-0509">mRNA transport</keyword>
<dbReference type="PANTHER" id="PTHR23198:SF6">
    <property type="entry name" value="NUCLEAR PORE COMPLEX PROTEIN NUP98-NUP96"/>
    <property type="match status" value="1"/>
</dbReference>
<evidence type="ECO:0000256" key="3">
    <source>
        <dbReference type="ARBA" id="ARBA00022448"/>
    </source>
</evidence>
<evidence type="ECO:0000256" key="5">
    <source>
        <dbReference type="ARBA" id="ARBA00022927"/>
    </source>
</evidence>
<evidence type="ECO:0000256" key="6">
    <source>
        <dbReference type="ARBA" id="ARBA00023010"/>
    </source>
</evidence>
<dbReference type="PANTHER" id="PTHR23198">
    <property type="entry name" value="NUCLEOPORIN"/>
    <property type="match status" value="1"/>
</dbReference>
<comment type="subcellular location">
    <subcellularLocation>
        <location evidence="1">Nucleus</location>
        <location evidence="1">Nuclear pore complex</location>
    </subcellularLocation>
</comment>
<sequence length="182" mass="20847">MDMEDVGCSSQFWTLLEQSMVVVYWCHFTKKTRTLNELHSTRNSILFGTTMGMGCDAGTSGSQIALHQYKRRKFLGRMFLLRVSRVQDFTVGRFGYGRVKFLGDTDIRSSSLKRERLNDIVEKLRLCTKRQGADFISFNPSNGEWKFLVHHFSRFGLSEDDEEDIAMDDATVVQTSTGNKCS</sequence>
<dbReference type="Pfam" id="PF04096">
    <property type="entry name" value="Nucleoporin2"/>
    <property type="match status" value="1"/>
</dbReference>
<dbReference type="GO" id="GO:0005643">
    <property type="term" value="C:nuclear pore"/>
    <property type="evidence" value="ECO:0007669"/>
    <property type="project" value="InterPro"/>
</dbReference>
<protein>
    <submittedName>
        <fullName evidence="10">Nuclear pore complex protein NUP96</fullName>
    </submittedName>
</protein>
<keyword evidence="5" id="KW-0653">Protein transport</keyword>
<evidence type="ECO:0000256" key="8">
    <source>
        <dbReference type="ARBA" id="ARBA00023242"/>
    </source>
</evidence>
<evidence type="ECO:0000256" key="2">
    <source>
        <dbReference type="ARBA" id="ARBA00008926"/>
    </source>
</evidence>
<evidence type="ECO:0000259" key="9">
    <source>
        <dbReference type="Pfam" id="PF04096"/>
    </source>
</evidence>
<gene>
    <name evidence="10" type="primary">NUP96_5</name>
    <name evidence="10" type="ORF">CK203_046180</name>
</gene>
<keyword evidence="8" id="KW-0539">Nucleus</keyword>
<dbReference type="AlphaFoldDB" id="A0A438I480"/>
<dbReference type="InterPro" id="IPR037665">
    <property type="entry name" value="Nucleoporin_S59-like"/>
</dbReference>
<comment type="caution">
    <text evidence="10">The sequence shown here is derived from an EMBL/GenBank/DDBJ whole genome shotgun (WGS) entry which is preliminary data.</text>
</comment>
<evidence type="ECO:0000313" key="11">
    <source>
        <dbReference type="Proteomes" id="UP000288805"/>
    </source>
</evidence>
<dbReference type="Gene3D" id="3.30.1610.10">
    <property type="entry name" value="Peptidase S59, nucleoporin"/>
    <property type="match status" value="2"/>
</dbReference>
<dbReference type="Proteomes" id="UP000288805">
    <property type="component" value="Unassembled WGS sequence"/>
</dbReference>